<evidence type="ECO:0000256" key="2">
    <source>
        <dbReference type="ARBA" id="ARBA00004245"/>
    </source>
</evidence>
<feature type="compositionally biased region" description="Basic and acidic residues" evidence="9">
    <location>
        <begin position="79"/>
        <end position="289"/>
    </location>
</feature>
<evidence type="ECO:0000313" key="11">
    <source>
        <dbReference type="EMBL" id="NWX16333.1"/>
    </source>
</evidence>
<evidence type="ECO:0000256" key="9">
    <source>
        <dbReference type="SAM" id="MobiDB-lite"/>
    </source>
</evidence>
<feature type="compositionally biased region" description="Pro residues" evidence="9">
    <location>
        <begin position="529"/>
        <end position="540"/>
    </location>
</feature>
<protein>
    <recommendedName>
        <fullName evidence="8">Leiomodin-1</fullName>
    </recommendedName>
</protein>
<evidence type="ECO:0000256" key="5">
    <source>
        <dbReference type="ARBA" id="ARBA00022737"/>
    </source>
</evidence>
<feature type="compositionally biased region" description="Low complexity" evidence="9">
    <location>
        <begin position="516"/>
        <end position="528"/>
    </location>
</feature>
<feature type="non-terminal residue" evidence="11">
    <location>
        <position position="597"/>
    </location>
</feature>
<dbReference type="PROSITE" id="PS51082">
    <property type="entry name" value="WH2"/>
    <property type="match status" value="1"/>
</dbReference>
<dbReference type="GO" id="GO:0030239">
    <property type="term" value="P:myofibril assembly"/>
    <property type="evidence" value="ECO:0007669"/>
    <property type="project" value="TreeGrafter"/>
</dbReference>
<dbReference type="GO" id="GO:0003779">
    <property type="term" value="F:actin binding"/>
    <property type="evidence" value="ECO:0007669"/>
    <property type="project" value="InterPro"/>
</dbReference>
<feature type="domain" description="WH2" evidence="10">
    <location>
        <begin position="571"/>
        <end position="590"/>
    </location>
</feature>
<accession>A0A7K6U0F6</accession>
<evidence type="ECO:0000256" key="1">
    <source>
        <dbReference type="ARBA" id="ARBA00004204"/>
    </source>
</evidence>
<feature type="non-terminal residue" evidence="11">
    <location>
        <position position="1"/>
    </location>
</feature>
<feature type="region of interest" description="Disordered" evidence="9">
    <location>
        <begin position="471"/>
        <end position="570"/>
    </location>
</feature>
<dbReference type="PANTHER" id="PTHR10901">
    <property type="entry name" value="TROPOMODULIN"/>
    <property type="match status" value="1"/>
</dbReference>
<evidence type="ECO:0000256" key="6">
    <source>
        <dbReference type="ARBA" id="ARBA00023212"/>
    </source>
</evidence>
<keyword evidence="5" id="KW-0677">Repeat</keyword>
<feature type="compositionally biased region" description="Acidic residues" evidence="9">
    <location>
        <begin position="27"/>
        <end position="40"/>
    </location>
</feature>
<feature type="region of interest" description="Disordered" evidence="9">
    <location>
        <begin position="1"/>
        <end position="310"/>
    </location>
</feature>
<dbReference type="InterPro" id="IPR003124">
    <property type="entry name" value="WH2_dom"/>
</dbReference>
<name>A0A7K6U0F6_9AVES</name>
<evidence type="ECO:0000256" key="3">
    <source>
        <dbReference type="ARBA" id="ARBA00022490"/>
    </source>
</evidence>
<comment type="caution">
    <text evidence="11">The sequence shown here is derived from an EMBL/GenBank/DDBJ whole genome shotgun (WGS) entry which is preliminary data.</text>
</comment>
<dbReference type="EMBL" id="VZRW01005437">
    <property type="protein sequence ID" value="NWX16333.1"/>
    <property type="molecule type" value="Genomic_DNA"/>
</dbReference>
<evidence type="ECO:0000256" key="7">
    <source>
        <dbReference type="ARBA" id="ARBA00055149"/>
    </source>
</evidence>
<dbReference type="GO" id="GO:0006936">
    <property type="term" value="P:muscle contraction"/>
    <property type="evidence" value="ECO:0007669"/>
    <property type="project" value="TreeGrafter"/>
</dbReference>
<dbReference type="OrthoDB" id="2163268at2759"/>
<keyword evidence="3" id="KW-0963">Cytoplasm</keyword>
<comment type="subcellular location">
    <subcellularLocation>
        <location evidence="2">Cytoplasm</location>
        <location evidence="2">Cytoskeleton</location>
    </subcellularLocation>
    <subcellularLocation>
        <location evidence="1">Cytoplasm</location>
        <location evidence="1">Myofibril</location>
        <location evidence="1">Sarcomere</location>
    </subcellularLocation>
</comment>
<feature type="compositionally biased region" description="Basic and acidic residues" evidence="9">
    <location>
        <begin position="471"/>
        <end position="494"/>
    </location>
</feature>
<feature type="compositionally biased region" description="Polar residues" evidence="9">
    <location>
        <begin position="546"/>
        <end position="555"/>
    </location>
</feature>
<dbReference type="SUPFAM" id="SSF52047">
    <property type="entry name" value="RNI-like"/>
    <property type="match status" value="1"/>
</dbReference>
<evidence type="ECO:0000256" key="8">
    <source>
        <dbReference type="ARBA" id="ARBA00070932"/>
    </source>
</evidence>
<reference evidence="11 12" key="1">
    <citation type="submission" date="2019-09" db="EMBL/GenBank/DDBJ databases">
        <title>Bird 10,000 Genomes (B10K) Project - Family phase.</title>
        <authorList>
            <person name="Zhang G."/>
        </authorList>
    </citation>
    <scope>NUCLEOTIDE SEQUENCE [LARGE SCALE GENOMIC DNA]</scope>
    <source>
        <strain evidence="11">B10K-DU-029-76</strain>
        <tissue evidence="11">Heart</tissue>
    </source>
</reference>
<dbReference type="Pfam" id="PF03250">
    <property type="entry name" value="Tropomodulin"/>
    <property type="match status" value="1"/>
</dbReference>
<dbReference type="GO" id="GO:0051694">
    <property type="term" value="P:pointed-end actin filament capping"/>
    <property type="evidence" value="ECO:0007669"/>
    <property type="project" value="InterPro"/>
</dbReference>
<evidence type="ECO:0000259" key="10">
    <source>
        <dbReference type="PROSITE" id="PS51082"/>
    </source>
</evidence>
<dbReference type="Proteomes" id="UP000559068">
    <property type="component" value="Unassembled WGS sequence"/>
</dbReference>
<dbReference type="GO" id="GO:0005523">
    <property type="term" value="F:tropomyosin binding"/>
    <property type="evidence" value="ECO:0007669"/>
    <property type="project" value="InterPro"/>
</dbReference>
<keyword evidence="12" id="KW-1185">Reference proteome</keyword>
<evidence type="ECO:0000256" key="4">
    <source>
        <dbReference type="ARBA" id="ARBA00022553"/>
    </source>
</evidence>
<dbReference type="GO" id="GO:0007015">
    <property type="term" value="P:actin filament organization"/>
    <property type="evidence" value="ECO:0007669"/>
    <property type="project" value="TreeGrafter"/>
</dbReference>
<dbReference type="FunFam" id="3.80.10.10:FF:000083">
    <property type="entry name" value="Leiomodin 1"/>
    <property type="match status" value="1"/>
</dbReference>
<evidence type="ECO:0000313" key="12">
    <source>
        <dbReference type="Proteomes" id="UP000559068"/>
    </source>
</evidence>
<feature type="compositionally biased region" description="Low complexity" evidence="9">
    <location>
        <begin position="290"/>
        <end position="304"/>
    </location>
</feature>
<proteinExistence type="predicted"/>
<dbReference type="AlphaFoldDB" id="A0A7K6U0F6"/>
<dbReference type="InterPro" id="IPR032675">
    <property type="entry name" value="LRR_dom_sf"/>
</dbReference>
<keyword evidence="6" id="KW-0206">Cytoskeleton</keyword>
<dbReference type="Gene3D" id="3.80.10.10">
    <property type="entry name" value="Ribonuclease Inhibitor"/>
    <property type="match status" value="1"/>
</dbReference>
<sequence>MSKVAKYRRQVSEDPDIDSLLSTLSPEEMEELEKELDVVDPDGIQVDPDGSIPLELSQKNQRESSPPPGQQNCDTVLNHCEKEPRRLLQREHSVDESRLSEKNKGAKKEEAKGKEAPSKDLAQKRDGKVEKEPKKEESAPKPDPKGKAGAETKAKEEKAINDKVKAMEKKLMGKDKKGEEKSSALKKEVGKIKKEEEKGPAEKKELGKGKKEEEKDSVLKKGTGKDKKEEEKSPGLKKEAEKDTKGGDKKEKDQKAEEKSSALKKSKAEEEKSQPEAEKAAEKKQEAKVAAESSPPKPSTGSSPDQAKDDEASSIFDELIEKVKNNDAEVTEVNVNNSDCINNETLVRFTEALEFNTVVKLFALANTRADDHVAFAIAIMLKSNKVLTSINLDSNHITGKGILAIFRALLQNDTLTELRFHNQRHICGGKTEMEIAKLLKENTTLLKLGYHFELAGPRMTVTNLLSRNMDRQRQKRLQEQKQAQERGEKKDLLEVPKPGTLPKGSPKTSPQPSPKASPKTSPKKGGSPNAPPPPPPPLAPPLITENLRNSLSPATQRKLGDRALPVQEKNSRDQLLAAIRSSNLKQLKKASAGPWWG</sequence>
<dbReference type="PANTHER" id="PTHR10901:SF5">
    <property type="entry name" value="LEIOMODIN-1"/>
    <property type="match status" value="1"/>
</dbReference>
<dbReference type="InterPro" id="IPR004934">
    <property type="entry name" value="TMOD"/>
</dbReference>
<dbReference type="GO" id="GO:0005865">
    <property type="term" value="C:striated muscle thin filament"/>
    <property type="evidence" value="ECO:0007669"/>
    <property type="project" value="TreeGrafter"/>
</dbReference>
<comment type="function">
    <text evidence="7">Required for proper contractility of visceral smooth muscle cells. Mediates nucleation of actin filaments.</text>
</comment>
<gene>
    <name evidence="11" type="primary">Lmod1</name>
    <name evidence="11" type="ORF">AEGBEN_R08150</name>
</gene>
<organism evidence="11 12">
    <name type="scientific">Aegotheles bennettii</name>
    <dbReference type="NCBI Taxonomy" id="48278"/>
    <lineage>
        <taxon>Eukaryota</taxon>
        <taxon>Metazoa</taxon>
        <taxon>Chordata</taxon>
        <taxon>Craniata</taxon>
        <taxon>Vertebrata</taxon>
        <taxon>Euteleostomi</taxon>
        <taxon>Archelosauria</taxon>
        <taxon>Archosauria</taxon>
        <taxon>Dinosauria</taxon>
        <taxon>Saurischia</taxon>
        <taxon>Theropoda</taxon>
        <taxon>Coelurosauria</taxon>
        <taxon>Aves</taxon>
        <taxon>Neognathae</taxon>
        <taxon>Neoaves</taxon>
        <taxon>Strisores</taxon>
        <taxon>Caprimulgiformes</taxon>
        <taxon>Aegothelidae</taxon>
        <taxon>Aegotheles</taxon>
    </lineage>
</organism>
<keyword evidence="4" id="KW-0597">Phosphoprotein</keyword>